<feature type="domain" description="Phospholipid/glycerol acyltransferase" evidence="3">
    <location>
        <begin position="124"/>
        <end position="243"/>
    </location>
</feature>
<dbReference type="PANTHER" id="PTHR10434:SF11">
    <property type="entry name" value="1-ACYL-SN-GLYCEROL-3-PHOSPHATE ACYLTRANSFERASE"/>
    <property type="match status" value="1"/>
</dbReference>
<organism evidence="4 5">
    <name type="scientific">Bifidobacterium longum subsp. longum (strain JDM301)</name>
    <dbReference type="NCBI Taxonomy" id="759350"/>
    <lineage>
        <taxon>Bacteria</taxon>
        <taxon>Bacillati</taxon>
        <taxon>Actinomycetota</taxon>
        <taxon>Actinomycetes</taxon>
        <taxon>Bifidobacteriales</taxon>
        <taxon>Bifidobacteriaceae</taxon>
        <taxon>Bifidobacterium</taxon>
    </lineage>
</organism>
<dbReference type="Proteomes" id="UP000006740">
    <property type="component" value="Chromosome"/>
</dbReference>
<dbReference type="AlphaFoldDB" id="D6ZUS3"/>
<dbReference type="GO" id="GO:0005886">
    <property type="term" value="C:plasma membrane"/>
    <property type="evidence" value="ECO:0007669"/>
    <property type="project" value="TreeGrafter"/>
</dbReference>
<protein>
    <submittedName>
        <fullName evidence="4">Phospholipid/glycerol acyltransferase</fullName>
    </submittedName>
</protein>
<dbReference type="InterPro" id="IPR002123">
    <property type="entry name" value="Plipid/glycerol_acylTrfase"/>
</dbReference>
<evidence type="ECO:0000313" key="5">
    <source>
        <dbReference type="Proteomes" id="UP000006740"/>
    </source>
</evidence>
<evidence type="ECO:0000313" key="4">
    <source>
        <dbReference type="EMBL" id="ADH00630.1"/>
    </source>
</evidence>
<dbReference type="SMART" id="SM00563">
    <property type="entry name" value="PlsC"/>
    <property type="match status" value="1"/>
</dbReference>
<evidence type="ECO:0000259" key="3">
    <source>
        <dbReference type="SMART" id="SM00563"/>
    </source>
</evidence>
<dbReference type="KEGG" id="bll:BLJ_1179"/>
<dbReference type="EMBL" id="CP002010">
    <property type="protein sequence ID" value="ADH00630.1"/>
    <property type="molecule type" value="Genomic_DNA"/>
</dbReference>
<dbReference type="GO" id="GO:0006654">
    <property type="term" value="P:phosphatidic acid biosynthetic process"/>
    <property type="evidence" value="ECO:0007669"/>
    <property type="project" value="TreeGrafter"/>
</dbReference>
<dbReference type="HOGENOM" id="CLU_027938_4_0_11"/>
<dbReference type="CDD" id="cd07989">
    <property type="entry name" value="LPLAT_AGPAT-like"/>
    <property type="match status" value="1"/>
</dbReference>
<evidence type="ECO:0000256" key="1">
    <source>
        <dbReference type="ARBA" id="ARBA00022679"/>
    </source>
</evidence>
<gene>
    <name evidence="4" type="ordered locus">BLJ_1179</name>
</gene>
<sequence>MQVGLMLGFERGPRRIQIVHVMRLRCIGTIRGRSGGTGSRRLGRSIGILSVARRGGWPLSVGIAILVLSHNCHSNQATGQWLVRLREECQVLYWFFVKGLGPIARHRLSPAVSGLNNVPREGGAIIAANHLAVIDDALIPITCPRMVHFMGKAEYFEGKGLKGRFKKWWFTSVGVFPVDRSGGSKSLGALEHAREIIEDGHLFGIHIEGTRSPDGRLYKGHTGAARLALETGCPIVPTAIIGSDKLQPIGTSIPKKGKTKVLYGKPIEVAKKPADEITHDDLRSLTDRVSTAIQKMSGQEFVNEYAQKVKAELKAQQAAEEAEK</sequence>
<evidence type="ECO:0000256" key="2">
    <source>
        <dbReference type="ARBA" id="ARBA00023315"/>
    </source>
</evidence>
<proteinExistence type="predicted"/>
<dbReference type="PANTHER" id="PTHR10434">
    <property type="entry name" value="1-ACYL-SN-GLYCEROL-3-PHOSPHATE ACYLTRANSFERASE"/>
    <property type="match status" value="1"/>
</dbReference>
<reference evidence="4 5" key="1">
    <citation type="journal article" date="2010" name="J. Bacteriol.">
        <title>Complete genome sequence of Bifidobacterium longum JDM301.</title>
        <authorList>
            <person name="Wei Y.X."/>
            <person name="Zhang Z.Y."/>
            <person name="Liu C."/>
            <person name="Zhu Y.Z."/>
            <person name="Zhu Y.Q."/>
            <person name="Zheng H."/>
            <person name="Zhao G.P."/>
            <person name="Wang S."/>
            <person name="Guo X.K."/>
        </authorList>
    </citation>
    <scope>NUCLEOTIDE SEQUENCE [LARGE SCALE GENOMIC DNA]</scope>
    <source>
        <strain evidence="4 5">JDM301</strain>
    </source>
</reference>
<dbReference type="GO" id="GO:0003841">
    <property type="term" value="F:1-acylglycerol-3-phosphate O-acyltransferase activity"/>
    <property type="evidence" value="ECO:0007669"/>
    <property type="project" value="TreeGrafter"/>
</dbReference>
<keyword evidence="1 4" id="KW-0808">Transferase</keyword>
<keyword evidence="2 4" id="KW-0012">Acyltransferase</keyword>
<name>D6ZUS3_BIFLJ</name>
<dbReference type="Pfam" id="PF01553">
    <property type="entry name" value="Acyltransferase"/>
    <property type="match status" value="1"/>
</dbReference>
<dbReference type="SUPFAM" id="SSF69593">
    <property type="entry name" value="Glycerol-3-phosphate (1)-acyltransferase"/>
    <property type="match status" value="1"/>
</dbReference>
<accession>D6ZUS3</accession>